<dbReference type="PANTHER" id="PTHR33744">
    <property type="entry name" value="CARBOHYDRATE DIACID REGULATOR"/>
    <property type="match status" value="1"/>
</dbReference>
<dbReference type="Pfam" id="PF13556">
    <property type="entry name" value="HTH_30"/>
    <property type="match status" value="1"/>
</dbReference>
<feature type="domain" description="PucR C-terminal helix-turn-helix" evidence="3">
    <location>
        <begin position="356"/>
        <end position="414"/>
    </location>
</feature>
<comment type="similarity">
    <text evidence="1">Belongs to the CdaR family.</text>
</comment>
<accession>A0A291RHW2</accession>
<dbReference type="InterPro" id="IPR042070">
    <property type="entry name" value="PucR_C-HTH_sf"/>
</dbReference>
<evidence type="ECO:0000259" key="4">
    <source>
        <dbReference type="Pfam" id="PF14361"/>
    </source>
</evidence>
<evidence type="ECO:0000259" key="5">
    <source>
        <dbReference type="Pfam" id="PF17853"/>
    </source>
</evidence>
<name>A0A291RHW2_9NOCA</name>
<dbReference type="InterPro" id="IPR025736">
    <property type="entry name" value="PucR_C-HTH_dom"/>
</dbReference>
<feature type="domain" description="CdaR GGDEF-like" evidence="5">
    <location>
        <begin position="197"/>
        <end position="306"/>
    </location>
</feature>
<proteinExistence type="inferred from homology"/>
<evidence type="ECO:0000313" key="7">
    <source>
        <dbReference type="Proteomes" id="UP000221961"/>
    </source>
</evidence>
<dbReference type="AlphaFoldDB" id="A0A291RHW2"/>
<evidence type="ECO:0000313" key="6">
    <source>
        <dbReference type="EMBL" id="ATL66724.1"/>
    </source>
</evidence>
<dbReference type="PANTHER" id="PTHR33744:SF1">
    <property type="entry name" value="DNA-BINDING TRANSCRIPTIONAL ACTIVATOR ADER"/>
    <property type="match status" value="1"/>
</dbReference>
<sequence>MCSSRSRPSRRSRTDRSPPPVAWNAVAAPHPALSTPGTRKLAAACRADIPGLTGRLISAIFTDNPEWTDYTSVPRADLRDGCRRYLTRILDLLGGAATDPERDDVAAAIGRHRAEQGVPLEAMLRTFRLGGGIVWEALLDKADDVAPQEIRETGTAMWTVIDGLSSALVTAYRNTELEQVRRDERRRHALIEDLLAGRAHDATFAARAARELNLPAHGDYLVVAAQGEGRPLRTGAETALAAWGIRSVWHDRIDTTIGLVSLEHRAGSDVLHQLRPQMRGRAGASPAVPGLAQIGTAHALALVALETLPSDTTGLVSLDERYPEALLVRSPDLTELLRTHTLGPVLALPAKERDILLQTLTIWLAENCSAANAAPRLHCHRNTVINRLQRISTLLGKPLEGQRRYVELSLALAALELGATD</sequence>
<dbReference type="Pfam" id="PF14361">
    <property type="entry name" value="RsbRD_N"/>
    <property type="match status" value="1"/>
</dbReference>
<dbReference type="InterPro" id="IPR041522">
    <property type="entry name" value="CdaR_GGDEF"/>
</dbReference>
<gene>
    <name evidence="6" type="ORF">CRH09_11375</name>
</gene>
<evidence type="ECO:0000256" key="1">
    <source>
        <dbReference type="ARBA" id="ARBA00006754"/>
    </source>
</evidence>
<reference evidence="6 7" key="1">
    <citation type="submission" date="2017-10" db="EMBL/GenBank/DDBJ databases">
        <title>Comparative genomics between pathogenic Norcardia.</title>
        <authorList>
            <person name="Zeng L."/>
        </authorList>
    </citation>
    <scope>NUCLEOTIDE SEQUENCE [LARGE SCALE GENOMIC DNA]</scope>
    <source>
        <strain evidence="6 7">NC_YFY_NT001</strain>
    </source>
</reference>
<dbReference type="EMBL" id="CP023778">
    <property type="protein sequence ID" value="ATL66724.1"/>
    <property type="molecule type" value="Genomic_DNA"/>
</dbReference>
<evidence type="ECO:0000256" key="2">
    <source>
        <dbReference type="SAM" id="MobiDB-lite"/>
    </source>
</evidence>
<dbReference type="InterPro" id="IPR025751">
    <property type="entry name" value="RsbRD_N_dom"/>
</dbReference>
<protein>
    <submittedName>
        <fullName evidence="6">PucR family transcriptional regulator</fullName>
    </submittedName>
</protein>
<dbReference type="Pfam" id="PF17853">
    <property type="entry name" value="GGDEF_2"/>
    <property type="match status" value="1"/>
</dbReference>
<feature type="region of interest" description="Disordered" evidence="2">
    <location>
        <begin position="1"/>
        <end position="24"/>
    </location>
</feature>
<dbReference type="KEGG" id="ntp:CRH09_11375"/>
<evidence type="ECO:0000259" key="3">
    <source>
        <dbReference type="Pfam" id="PF13556"/>
    </source>
</evidence>
<dbReference type="Gene3D" id="1.10.10.2840">
    <property type="entry name" value="PucR C-terminal helix-turn-helix domain"/>
    <property type="match status" value="1"/>
</dbReference>
<dbReference type="Proteomes" id="UP000221961">
    <property type="component" value="Chromosome"/>
</dbReference>
<feature type="domain" description="RsbT co-antagonist protein RsbRD N-terminal" evidence="4">
    <location>
        <begin position="50"/>
        <end position="187"/>
    </location>
</feature>
<organism evidence="6 7">
    <name type="scientific">Nocardia terpenica</name>
    <dbReference type="NCBI Taxonomy" id="455432"/>
    <lineage>
        <taxon>Bacteria</taxon>
        <taxon>Bacillati</taxon>
        <taxon>Actinomycetota</taxon>
        <taxon>Actinomycetes</taxon>
        <taxon>Mycobacteriales</taxon>
        <taxon>Nocardiaceae</taxon>
        <taxon>Nocardia</taxon>
    </lineage>
</organism>
<dbReference type="InterPro" id="IPR051448">
    <property type="entry name" value="CdaR-like_regulators"/>
</dbReference>